<feature type="compositionally biased region" description="Polar residues" evidence="5">
    <location>
        <begin position="307"/>
        <end position="318"/>
    </location>
</feature>
<evidence type="ECO:0000256" key="2">
    <source>
        <dbReference type="ARBA" id="ARBA00005991"/>
    </source>
</evidence>
<dbReference type="GO" id="GO:0005737">
    <property type="term" value="C:cytoplasm"/>
    <property type="evidence" value="ECO:0007669"/>
    <property type="project" value="TreeGrafter"/>
</dbReference>
<evidence type="ECO:0000256" key="4">
    <source>
        <dbReference type="ARBA" id="ARBA00023242"/>
    </source>
</evidence>
<evidence type="ECO:0000256" key="5">
    <source>
        <dbReference type="SAM" id="MobiDB-lite"/>
    </source>
</evidence>
<dbReference type="AlphaFoldDB" id="A0A1C7LQ74"/>
<dbReference type="PANTHER" id="PTHR13112:SF0">
    <property type="entry name" value="FI21285P1"/>
    <property type="match status" value="1"/>
</dbReference>
<dbReference type="Pfam" id="PF03467">
    <property type="entry name" value="Smg4_UPF3"/>
    <property type="match status" value="1"/>
</dbReference>
<keyword evidence="3" id="KW-0866">Nonsense-mediated mRNA decay</keyword>
<gene>
    <name evidence="7" type="primary">upf3</name>
    <name evidence="7" type="ORF">A0H81_13322</name>
</gene>
<dbReference type="GO" id="GO:0003729">
    <property type="term" value="F:mRNA binding"/>
    <property type="evidence" value="ECO:0007669"/>
    <property type="project" value="TreeGrafter"/>
</dbReference>
<comment type="similarity">
    <text evidence="2">Belongs to the RENT3 family.</text>
</comment>
<organism evidence="7 8">
    <name type="scientific">Grifola frondosa</name>
    <name type="common">Maitake</name>
    <name type="synonym">Polyporus frondosus</name>
    <dbReference type="NCBI Taxonomy" id="5627"/>
    <lineage>
        <taxon>Eukaryota</taxon>
        <taxon>Fungi</taxon>
        <taxon>Dikarya</taxon>
        <taxon>Basidiomycota</taxon>
        <taxon>Agaricomycotina</taxon>
        <taxon>Agaricomycetes</taxon>
        <taxon>Polyporales</taxon>
        <taxon>Grifolaceae</taxon>
        <taxon>Grifola</taxon>
    </lineage>
</organism>
<dbReference type="InterPro" id="IPR039722">
    <property type="entry name" value="Upf3"/>
</dbReference>
<dbReference type="GO" id="GO:0045727">
    <property type="term" value="P:positive regulation of translation"/>
    <property type="evidence" value="ECO:0007669"/>
    <property type="project" value="TreeGrafter"/>
</dbReference>
<dbReference type="Proteomes" id="UP000092993">
    <property type="component" value="Unassembled WGS sequence"/>
</dbReference>
<evidence type="ECO:0000313" key="7">
    <source>
        <dbReference type="EMBL" id="OBZ66965.1"/>
    </source>
</evidence>
<dbReference type="Gene3D" id="3.30.70.330">
    <property type="match status" value="1"/>
</dbReference>
<keyword evidence="4" id="KW-0539">Nucleus</keyword>
<comment type="subcellular location">
    <subcellularLocation>
        <location evidence="1">Nucleus</location>
    </subcellularLocation>
</comment>
<evidence type="ECO:0000256" key="3">
    <source>
        <dbReference type="ARBA" id="ARBA00023161"/>
    </source>
</evidence>
<evidence type="ECO:0000313" key="8">
    <source>
        <dbReference type="Proteomes" id="UP000092993"/>
    </source>
</evidence>
<feature type="compositionally biased region" description="Pro residues" evidence="5">
    <location>
        <begin position="225"/>
        <end position="235"/>
    </location>
</feature>
<feature type="compositionally biased region" description="Basic and acidic residues" evidence="5">
    <location>
        <begin position="359"/>
        <end position="375"/>
    </location>
</feature>
<feature type="compositionally biased region" description="Low complexity" evidence="5">
    <location>
        <begin position="426"/>
        <end position="435"/>
    </location>
</feature>
<accession>A0A1C7LQ74</accession>
<protein>
    <submittedName>
        <fullName evidence="7">Nonsense-mediated mRNA decay protein 3</fullName>
    </submittedName>
</protein>
<feature type="compositionally biased region" description="Pro residues" evidence="5">
    <location>
        <begin position="271"/>
        <end position="284"/>
    </location>
</feature>
<dbReference type="OMA" id="QYKPGKV"/>
<proteinExistence type="inferred from homology"/>
<dbReference type="GO" id="GO:0005730">
    <property type="term" value="C:nucleolus"/>
    <property type="evidence" value="ECO:0007669"/>
    <property type="project" value="TreeGrafter"/>
</dbReference>
<reference evidence="7 8" key="1">
    <citation type="submission" date="2016-03" db="EMBL/GenBank/DDBJ databases">
        <title>Whole genome sequencing of Grifola frondosa 9006-11.</title>
        <authorList>
            <person name="Min B."/>
            <person name="Park H."/>
            <person name="Kim J.-G."/>
            <person name="Cho H."/>
            <person name="Oh Y.-L."/>
            <person name="Kong W.-S."/>
            <person name="Choi I.-G."/>
        </authorList>
    </citation>
    <scope>NUCLEOTIDE SEQUENCE [LARGE SCALE GENOMIC DNA]</scope>
    <source>
        <strain evidence="7 8">9006-11</strain>
    </source>
</reference>
<dbReference type="EMBL" id="LUGG01000027">
    <property type="protein sequence ID" value="OBZ66965.1"/>
    <property type="molecule type" value="Genomic_DNA"/>
</dbReference>
<dbReference type="STRING" id="5627.A0A1C7LQ74"/>
<feature type="domain" description="UPF3" evidence="6">
    <location>
        <begin position="33"/>
        <end position="185"/>
    </location>
</feature>
<sequence length="462" mass="49288">MSTGGSAKGTGSPAKPKPKEKKARLSGPKAQSDRLKTVVRRLPPNLPEEVFWQSVQKWVTDDTATWKAYCQGKFRKRLNKENIPSRAYIAFKDEELLAAFSREYDGHLFRDKAGNESVAVVEFAPFQKIPNEKKKLDSRAGTIEKDEDYISFLESLKEVSTKPFDADTLETLAHHHPLLEALKAEKSAQKDKEAILRNHAHYKDQLATAGPATARKEDGKKKGAAPPPAPKPTEPPVSKKAAKRAAAAAKAAQPPLVQQPAAKPVQAAVPKPQPPTAPTGPKAPRPPRERHPKGQAQPPPTAAPTASVSQRAATPTQLPASAPTAESSTAAAQPSARRTRPMLGLASRQFEAALSGAGVERKARREGEKEKERAPASDAAGGGASADAKPKEDRRGAQRVHAPPTILQREAQAPAPKILPRSVPGEAAPLAAPAESGQAGRGITLSLQWSTVMVCVSNDLAN</sequence>
<dbReference type="GO" id="GO:0000184">
    <property type="term" value="P:nuclear-transcribed mRNA catabolic process, nonsense-mediated decay"/>
    <property type="evidence" value="ECO:0007669"/>
    <property type="project" value="UniProtKB-KW"/>
</dbReference>
<feature type="region of interest" description="Disordered" evidence="5">
    <location>
        <begin position="1"/>
        <end position="33"/>
    </location>
</feature>
<feature type="region of interest" description="Disordered" evidence="5">
    <location>
        <begin position="200"/>
        <end position="440"/>
    </location>
</feature>
<comment type="caution">
    <text evidence="7">The sequence shown here is derived from an EMBL/GenBank/DDBJ whole genome shotgun (WGS) entry which is preliminary data.</text>
</comment>
<dbReference type="InterPro" id="IPR012677">
    <property type="entry name" value="Nucleotide-bd_a/b_plait_sf"/>
</dbReference>
<dbReference type="PANTHER" id="PTHR13112">
    <property type="entry name" value="UPF3 REGULATOR OF NONSENSE TRANSCRIPTS-LIKE PROTEIN"/>
    <property type="match status" value="1"/>
</dbReference>
<name>A0A1C7LQ74_GRIFR</name>
<dbReference type="InterPro" id="IPR035979">
    <property type="entry name" value="RBD_domain_sf"/>
</dbReference>
<dbReference type="CDD" id="cd12455">
    <property type="entry name" value="RRM_like_Smg4_UPF3"/>
    <property type="match status" value="1"/>
</dbReference>
<feature type="compositionally biased region" description="Low complexity" evidence="5">
    <location>
        <begin position="319"/>
        <end position="336"/>
    </location>
</feature>
<evidence type="ECO:0000256" key="1">
    <source>
        <dbReference type="ARBA" id="ARBA00004123"/>
    </source>
</evidence>
<feature type="compositionally biased region" description="Low complexity" evidence="5">
    <location>
        <begin position="236"/>
        <end position="270"/>
    </location>
</feature>
<dbReference type="OrthoDB" id="18087at2759"/>
<dbReference type="SUPFAM" id="SSF54928">
    <property type="entry name" value="RNA-binding domain, RBD"/>
    <property type="match status" value="1"/>
</dbReference>
<evidence type="ECO:0000259" key="6">
    <source>
        <dbReference type="Pfam" id="PF03467"/>
    </source>
</evidence>
<keyword evidence="8" id="KW-1185">Reference proteome</keyword>
<dbReference type="InterPro" id="IPR005120">
    <property type="entry name" value="UPF3_dom"/>
</dbReference>